<accession>A0A4Y2MBR7</accession>
<sequence>MSTIFFFFPKKSSSRASRFSNNPSSSEGIKAPLHPPALRHRKKQQRLIGQACCQALFQSDLIASPARNVVRKLPLTDLLHVGTGQSWTKEAKKEKAHFM</sequence>
<feature type="compositionally biased region" description="Polar residues" evidence="1">
    <location>
        <begin position="14"/>
        <end position="27"/>
    </location>
</feature>
<organism evidence="2 3">
    <name type="scientific">Araneus ventricosus</name>
    <name type="common">Orbweaver spider</name>
    <name type="synonym">Epeira ventricosa</name>
    <dbReference type="NCBI Taxonomy" id="182803"/>
    <lineage>
        <taxon>Eukaryota</taxon>
        <taxon>Metazoa</taxon>
        <taxon>Ecdysozoa</taxon>
        <taxon>Arthropoda</taxon>
        <taxon>Chelicerata</taxon>
        <taxon>Arachnida</taxon>
        <taxon>Araneae</taxon>
        <taxon>Araneomorphae</taxon>
        <taxon>Entelegynae</taxon>
        <taxon>Araneoidea</taxon>
        <taxon>Araneidae</taxon>
        <taxon>Araneus</taxon>
    </lineage>
</organism>
<reference evidence="2 3" key="1">
    <citation type="journal article" date="2019" name="Sci. Rep.">
        <title>Orb-weaving spider Araneus ventricosus genome elucidates the spidroin gene catalogue.</title>
        <authorList>
            <person name="Kono N."/>
            <person name="Nakamura H."/>
            <person name="Ohtoshi R."/>
            <person name="Moran D.A.P."/>
            <person name="Shinohara A."/>
            <person name="Yoshida Y."/>
            <person name="Fujiwara M."/>
            <person name="Mori M."/>
            <person name="Tomita M."/>
            <person name="Arakawa K."/>
        </authorList>
    </citation>
    <scope>NUCLEOTIDE SEQUENCE [LARGE SCALE GENOMIC DNA]</scope>
</reference>
<evidence type="ECO:0000256" key="1">
    <source>
        <dbReference type="SAM" id="MobiDB-lite"/>
    </source>
</evidence>
<keyword evidence="3" id="KW-1185">Reference proteome</keyword>
<evidence type="ECO:0000313" key="3">
    <source>
        <dbReference type="Proteomes" id="UP000499080"/>
    </source>
</evidence>
<dbReference type="EMBL" id="BGPR01006954">
    <property type="protein sequence ID" value="GBN23127.1"/>
    <property type="molecule type" value="Genomic_DNA"/>
</dbReference>
<protein>
    <submittedName>
        <fullName evidence="2">Uncharacterized protein</fullName>
    </submittedName>
</protein>
<name>A0A4Y2MBR7_ARAVE</name>
<dbReference type="AlphaFoldDB" id="A0A4Y2MBR7"/>
<feature type="region of interest" description="Disordered" evidence="1">
    <location>
        <begin position="13"/>
        <end position="42"/>
    </location>
</feature>
<evidence type="ECO:0000313" key="2">
    <source>
        <dbReference type="EMBL" id="GBN23127.1"/>
    </source>
</evidence>
<comment type="caution">
    <text evidence="2">The sequence shown here is derived from an EMBL/GenBank/DDBJ whole genome shotgun (WGS) entry which is preliminary data.</text>
</comment>
<gene>
    <name evidence="2" type="ORF">AVEN_11664_1</name>
</gene>
<dbReference type="Proteomes" id="UP000499080">
    <property type="component" value="Unassembled WGS sequence"/>
</dbReference>
<proteinExistence type="predicted"/>